<dbReference type="EMBL" id="NWUJ01000011">
    <property type="protein sequence ID" value="PFH32472.1"/>
    <property type="molecule type" value="Genomic_DNA"/>
</dbReference>
<feature type="compositionally biased region" description="Basic and acidic residues" evidence="1">
    <location>
        <begin position="392"/>
        <end position="406"/>
    </location>
</feature>
<organism evidence="3 4">
    <name type="scientific">Besnoitia besnoiti</name>
    <name type="common">Apicomplexan protozoan</name>
    <dbReference type="NCBI Taxonomy" id="94643"/>
    <lineage>
        <taxon>Eukaryota</taxon>
        <taxon>Sar</taxon>
        <taxon>Alveolata</taxon>
        <taxon>Apicomplexa</taxon>
        <taxon>Conoidasida</taxon>
        <taxon>Coccidia</taxon>
        <taxon>Eucoccidiorida</taxon>
        <taxon>Eimeriorina</taxon>
        <taxon>Sarcocystidae</taxon>
        <taxon>Besnoitia</taxon>
    </lineage>
</organism>
<protein>
    <recommendedName>
        <fullName evidence="5">Transmembrane protein</fullName>
    </recommendedName>
</protein>
<dbReference type="RefSeq" id="XP_029216481.1">
    <property type="nucleotide sequence ID" value="XM_029360505.1"/>
</dbReference>
<dbReference type="OrthoDB" id="333663at2759"/>
<dbReference type="VEuPathDB" id="ToxoDB:BESB_017900"/>
<dbReference type="GeneID" id="40306851"/>
<dbReference type="AlphaFoldDB" id="A0A2A9MAQ8"/>
<feature type="transmembrane region" description="Helical" evidence="2">
    <location>
        <begin position="193"/>
        <end position="219"/>
    </location>
</feature>
<evidence type="ECO:0000256" key="1">
    <source>
        <dbReference type="SAM" id="MobiDB-lite"/>
    </source>
</evidence>
<feature type="region of interest" description="Disordered" evidence="1">
    <location>
        <begin position="309"/>
        <end position="406"/>
    </location>
</feature>
<sequence>MAQPLLQGQGPEGDGSYYLSQDHAGSDSAGAEAGAPSVGLGSAGREPVLHCHVPLVLLPVSMTPAVALHPEVQSVDLYGNAKAMDSGQGCCAYLCVRSPAPFDWVPFLHAAAHRNAASFVQSASEAGRRLSASTAASPGRAASAVPPSAVANLHLVAGAGPPVGTPASLLTMFGNSQLIFRAVREINRAHSGFWQIVTVLLVLLVLFVPGIGLVVVFAIGCSSALRKLLDDAALQRMRNACETVNQRMAAFGLGFLLMEGFGPHDPVDLEHGALGAGAALPEKRIWVLRVYMLPRTEDYTPAAAAAAAASASPRSGSGAARGEEGARPARQAEAAPRPDSGGGAAANDAREPRAAAAAGEDETSRMENGSDAGGGAGQSPSASALKQPLLSEHSKGEQRKGGSREL</sequence>
<evidence type="ECO:0000313" key="3">
    <source>
        <dbReference type="EMBL" id="PFH32472.1"/>
    </source>
</evidence>
<feature type="compositionally biased region" description="Low complexity" evidence="1">
    <location>
        <begin position="26"/>
        <end position="37"/>
    </location>
</feature>
<evidence type="ECO:0000256" key="2">
    <source>
        <dbReference type="SAM" id="Phobius"/>
    </source>
</evidence>
<accession>A0A2A9MAQ8</accession>
<keyword evidence="4" id="KW-1185">Reference proteome</keyword>
<gene>
    <name evidence="3" type="ORF">BESB_017900</name>
</gene>
<feature type="region of interest" description="Disordered" evidence="1">
    <location>
        <begin position="1"/>
        <end position="38"/>
    </location>
</feature>
<proteinExistence type="predicted"/>
<evidence type="ECO:0000313" key="4">
    <source>
        <dbReference type="Proteomes" id="UP000224006"/>
    </source>
</evidence>
<dbReference type="Proteomes" id="UP000224006">
    <property type="component" value="Chromosome X"/>
</dbReference>
<evidence type="ECO:0008006" key="5">
    <source>
        <dbReference type="Google" id="ProtNLM"/>
    </source>
</evidence>
<reference evidence="3 4" key="1">
    <citation type="submission" date="2017-09" db="EMBL/GenBank/DDBJ databases">
        <title>Genome sequencing of Besnoitia besnoiti strain Bb-Ger1.</title>
        <authorList>
            <person name="Schares G."/>
            <person name="Venepally P."/>
            <person name="Lorenzi H.A."/>
        </authorList>
    </citation>
    <scope>NUCLEOTIDE SEQUENCE [LARGE SCALE GENOMIC DNA]</scope>
    <source>
        <strain evidence="3 4">Bb-Ger1</strain>
    </source>
</reference>
<keyword evidence="2" id="KW-1133">Transmembrane helix</keyword>
<dbReference type="KEGG" id="bbes:BESB_017900"/>
<feature type="compositionally biased region" description="Low complexity" evidence="1">
    <location>
        <begin position="309"/>
        <end position="320"/>
    </location>
</feature>
<keyword evidence="2" id="KW-0812">Transmembrane</keyword>
<keyword evidence="2" id="KW-0472">Membrane</keyword>
<feature type="compositionally biased region" description="Low complexity" evidence="1">
    <location>
        <begin position="328"/>
        <end position="338"/>
    </location>
</feature>
<name>A0A2A9MAQ8_BESBE</name>
<comment type="caution">
    <text evidence="3">The sequence shown here is derived from an EMBL/GenBank/DDBJ whole genome shotgun (WGS) entry which is preliminary data.</text>
</comment>